<dbReference type="EMBL" id="CBTK010000261">
    <property type="protein sequence ID" value="CDH46423.1"/>
    <property type="molecule type" value="Genomic_DNA"/>
</dbReference>
<dbReference type="PANTHER" id="PTHR10605">
    <property type="entry name" value="HEPARAN SULFATE SULFOTRANSFERASE"/>
    <property type="match status" value="1"/>
</dbReference>
<evidence type="ECO:0000256" key="1">
    <source>
        <dbReference type="ARBA" id="ARBA00022679"/>
    </source>
</evidence>
<comment type="caution">
    <text evidence="4">The sequence shown here is derived from an EMBL/GenBank/DDBJ whole genome shotgun (WGS) entry which is preliminary data.</text>
</comment>
<dbReference type="InterPro" id="IPR000863">
    <property type="entry name" value="Sulfotransferase_dom"/>
</dbReference>
<dbReference type="Gene3D" id="3.40.50.300">
    <property type="entry name" value="P-loop containing nucleotide triphosphate hydrolases"/>
    <property type="match status" value="1"/>
</dbReference>
<organism evidence="4 5">
    <name type="scientific">Candidatus Contendobacter odensis Run_B_J11</name>
    <dbReference type="NCBI Taxonomy" id="1400861"/>
    <lineage>
        <taxon>Bacteria</taxon>
        <taxon>Pseudomonadati</taxon>
        <taxon>Pseudomonadota</taxon>
        <taxon>Gammaproteobacteria</taxon>
        <taxon>Candidatus Competibacteraceae</taxon>
        <taxon>Candidatus Contendibacter</taxon>
    </lineage>
</organism>
<feature type="domain" description="Sulfotransferase" evidence="3">
    <location>
        <begin position="14"/>
        <end position="191"/>
    </location>
</feature>
<dbReference type="OrthoDB" id="9075305at2"/>
<keyword evidence="1" id="KW-0808">Transferase</keyword>
<dbReference type="Proteomes" id="UP000019184">
    <property type="component" value="Unassembled WGS sequence"/>
</dbReference>
<evidence type="ECO:0000259" key="3">
    <source>
        <dbReference type="Pfam" id="PF00685"/>
    </source>
</evidence>
<evidence type="ECO:0000256" key="2">
    <source>
        <dbReference type="ARBA" id="ARBA00023180"/>
    </source>
</evidence>
<evidence type="ECO:0000313" key="5">
    <source>
        <dbReference type="Proteomes" id="UP000019184"/>
    </source>
</evidence>
<protein>
    <submittedName>
        <fullName evidence="4">Sulfotransferase</fullName>
    </submittedName>
</protein>
<sequence>MLESVTPMLSFLGIGAQKAGTTWLYSQLRQHPQLAFPLTKEAHFWNRPHDAVGIQSYLEQFAAVPISGEITPAYAILPIEIIREIYACNPRLRLIYLIRNPIERAWSSALMALQRAEMTIDEASDAWFSDHFHSTGSVKRGDYQSCLQNWRTVFPDEQLLVLRFEQIVNEPETLLNRCFQHLGVSLYDSELLQRQGCRERVFAGLGHPLRLSLKPVLQAIYHERIDDLARYLTMDLDSWKIF</sequence>
<reference evidence="4 5" key="1">
    <citation type="journal article" date="2014" name="ISME J.">
        <title>Candidatus Competibacter-lineage genomes retrieved from metagenomes reveal functional metabolic diversity.</title>
        <authorList>
            <person name="McIlroy S.J."/>
            <person name="Albertsen M."/>
            <person name="Andresen E.K."/>
            <person name="Saunders A.M."/>
            <person name="Kristiansen R."/>
            <person name="Stokholm-Bjerregaard M."/>
            <person name="Nielsen K.L."/>
            <person name="Nielsen P.H."/>
        </authorList>
    </citation>
    <scope>NUCLEOTIDE SEQUENCE [LARGE SCALE GENOMIC DNA]</scope>
    <source>
        <strain evidence="4 5">Run_B_J11</strain>
    </source>
</reference>
<evidence type="ECO:0000313" key="4">
    <source>
        <dbReference type="EMBL" id="CDH46423.1"/>
    </source>
</evidence>
<dbReference type="RefSeq" id="WP_081756433.1">
    <property type="nucleotide sequence ID" value="NZ_CBTK010000261.1"/>
</dbReference>
<proteinExistence type="predicted"/>
<dbReference type="SUPFAM" id="SSF52540">
    <property type="entry name" value="P-loop containing nucleoside triphosphate hydrolases"/>
    <property type="match status" value="1"/>
</dbReference>
<dbReference type="AlphaFoldDB" id="A0A7U7GDZ8"/>
<dbReference type="PANTHER" id="PTHR10605:SF56">
    <property type="entry name" value="BIFUNCTIONAL HEPARAN SULFATE N-DEACETYLASE_N-SULFOTRANSFERASE"/>
    <property type="match status" value="1"/>
</dbReference>
<keyword evidence="2" id="KW-0325">Glycoprotein</keyword>
<accession>A0A7U7GDZ8</accession>
<keyword evidence="5" id="KW-1185">Reference proteome</keyword>
<dbReference type="Pfam" id="PF00685">
    <property type="entry name" value="Sulfotransfer_1"/>
    <property type="match status" value="1"/>
</dbReference>
<dbReference type="InterPro" id="IPR037359">
    <property type="entry name" value="NST/OST"/>
</dbReference>
<name>A0A7U7GDZ8_9GAMM</name>
<dbReference type="InterPro" id="IPR027417">
    <property type="entry name" value="P-loop_NTPase"/>
</dbReference>
<dbReference type="GO" id="GO:0008146">
    <property type="term" value="F:sulfotransferase activity"/>
    <property type="evidence" value="ECO:0007669"/>
    <property type="project" value="InterPro"/>
</dbReference>
<gene>
    <name evidence="4" type="ORF">BN874_460044</name>
</gene>